<dbReference type="InterPro" id="IPR036866">
    <property type="entry name" value="RibonucZ/Hydroxyglut_hydro"/>
</dbReference>
<dbReference type="Pfam" id="PF00753">
    <property type="entry name" value="Lactamase_B"/>
    <property type="match status" value="1"/>
</dbReference>
<dbReference type="InterPro" id="IPR052926">
    <property type="entry name" value="Metallo-beta-lactamase_dom"/>
</dbReference>
<dbReference type="GO" id="GO:0016787">
    <property type="term" value="F:hydrolase activity"/>
    <property type="evidence" value="ECO:0007669"/>
    <property type="project" value="UniProtKB-KW"/>
</dbReference>
<evidence type="ECO:0000313" key="3">
    <source>
        <dbReference type="Proteomes" id="UP000016721"/>
    </source>
</evidence>
<keyword evidence="3" id="KW-1185">Reference proteome</keyword>
<dbReference type="AlphaFoldDB" id="U2N127"/>
<dbReference type="Gene3D" id="3.60.15.10">
    <property type="entry name" value="Ribonuclease Z/Hydroxyacylglutathione hydrolase-like"/>
    <property type="match status" value="1"/>
</dbReference>
<dbReference type="PATRIC" id="fig|1294142.3.peg.3674"/>
<dbReference type="HOGENOM" id="CLU_036012_0_0_9"/>
<sequence>MKITALVENKSNCELKAKHGLSLYIETQNHKILFDLGPDDTLFENAKIKGVDLSEVDIVIISHGHLDHGGALKEFLRINSTAKIYVQKKAFEPHYSKFVFLKVSVGIDSGFENHPQIVLLEGDYEIDNELSLFTVDRIDKCYSSANNSLYSKSGKDNFLHEQNLIIKGGIVTIITGCGHTGIVNIMEKASSYNPKLYIGGYHLFNPLTKKTVPIDLLNNIAYEMKKYPEIQFYTCHCTGNEAFQYLSKQMPNIFYLSCGETIDV</sequence>
<dbReference type="EMBL" id="APJA01000022">
    <property type="protein sequence ID" value="ERK29217.1"/>
    <property type="molecule type" value="Genomic_DNA"/>
</dbReference>
<reference evidence="2 3" key="1">
    <citation type="journal article" date="2013" name="Genome Announc.">
        <title>Draft Genome Sequence of the Hydrogen- and Ethanol-Producing Bacterium Clostridium intestinale Strain URNW.</title>
        <authorList>
            <person name="Lal S."/>
            <person name="Ramachandran U."/>
            <person name="Zhang X."/>
            <person name="Sparling R."/>
            <person name="Levin D.B."/>
        </authorList>
    </citation>
    <scope>NUCLEOTIDE SEQUENCE [LARGE SCALE GENOMIC DNA]</scope>
    <source>
        <strain evidence="2 3">URNW</strain>
    </source>
</reference>
<evidence type="ECO:0000259" key="1">
    <source>
        <dbReference type="SMART" id="SM00849"/>
    </source>
</evidence>
<dbReference type="PANTHER" id="PTHR13754:SF13">
    <property type="entry name" value="METALLO-BETA-LACTAMASE SUPERFAMILY PROTEIN (AFU_ORTHOLOGUE AFUA_3G07630)"/>
    <property type="match status" value="1"/>
</dbReference>
<keyword evidence="2" id="KW-0378">Hydrolase</keyword>
<dbReference type="SMART" id="SM00849">
    <property type="entry name" value="Lactamase_B"/>
    <property type="match status" value="1"/>
</dbReference>
<organism evidence="2 3">
    <name type="scientific">Clostridium intestinale URNW</name>
    <dbReference type="NCBI Taxonomy" id="1294142"/>
    <lineage>
        <taxon>Bacteria</taxon>
        <taxon>Bacillati</taxon>
        <taxon>Bacillota</taxon>
        <taxon>Clostridia</taxon>
        <taxon>Eubacteriales</taxon>
        <taxon>Clostridiaceae</taxon>
        <taxon>Clostridium</taxon>
    </lineage>
</organism>
<dbReference type="eggNOG" id="COG1237">
    <property type="taxonomic scope" value="Bacteria"/>
</dbReference>
<gene>
    <name evidence="2" type="ORF">CINTURNW_3521</name>
</gene>
<dbReference type="SUPFAM" id="SSF56281">
    <property type="entry name" value="Metallo-hydrolase/oxidoreductase"/>
    <property type="match status" value="1"/>
</dbReference>
<accession>U2N127</accession>
<comment type="caution">
    <text evidence="2">The sequence shown here is derived from an EMBL/GenBank/DDBJ whole genome shotgun (WGS) entry which is preliminary data.</text>
</comment>
<dbReference type="STRING" id="1294142.CINTURNW_3521"/>
<dbReference type="RefSeq" id="WP_021803468.1">
    <property type="nucleotide sequence ID" value="NZ_KI273145.1"/>
</dbReference>
<feature type="domain" description="Metallo-beta-lactamase" evidence="1">
    <location>
        <begin position="19"/>
        <end position="201"/>
    </location>
</feature>
<evidence type="ECO:0000313" key="2">
    <source>
        <dbReference type="EMBL" id="ERK29217.1"/>
    </source>
</evidence>
<protein>
    <submittedName>
        <fullName evidence="2">Metal-dependent hydrolase of the beta-lactamase superfamily II</fullName>
    </submittedName>
</protein>
<dbReference type="InterPro" id="IPR001279">
    <property type="entry name" value="Metallo-B-lactamas"/>
</dbReference>
<dbReference type="PANTHER" id="PTHR13754">
    <property type="entry name" value="METALLO-BETA-LACTAMASE SUPERFAMILY PROTEIN"/>
    <property type="match status" value="1"/>
</dbReference>
<dbReference type="OrthoDB" id="9803916at2"/>
<proteinExistence type="predicted"/>
<dbReference type="CDD" id="cd07713">
    <property type="entry name" value="DHPS-like_MBL-fold"/>
    <property type="match status" value="1"/>
</dbReference>
<dbReference type="GO" id="GO:0016740">
    <property type="term" value="F:transferase activity"/>
    <property type="evidence" value="ECO:0007669"/>
    <property type="project" value="TreeGrafter"/>
</dbReference>
<dbReference type="Proteomes" id="UP000016721">
    <property type="component" value="Unassembled WGS sequence"/>
</dbReference>
<name>U2N127_9CLOT</name>
<dbReference type="InterPro" id="IPR041712">
    <property type="entry name" value="DHPS-like_MBL-fold"/>
</dbReference>